<proteinExistence type="predicted"/>
<dbReference type="Proteomes" id="UP000242814">
    <property type="component" value="Unassembled WGS sequence"/>
</dbReference>
<protein>
    <submittedName>
        <fullName evidence="2">Uncharacterized protein</fullName>
    </submittedName>
</protein>
<dbReference type="AlphaFoldDB" id="A0A1D2JIW0"/>
<dbReference type="VEuPathDB" id="FungiDB:PABG_06515"/>
<sequence length="145" mass="16144">MPNQSNQESYAAMADPTTRQTRSQTQKNRLQNNPDSAAADKPKPSVNDFIAKGPQIPEVELPPKVSREEIDAQVKELNNKLMFCCLQIGVASLLEVIETCHDWRGWESIMDSVLFALPSGEGRVYGNDVVALIVQVNLEYPETID</sequence>
<comment type="caution">
    <text evidence="2">The sequence shown here is derived from an EMBL/GenBank/DDBJ whole genome shotgun (WGS) entry which is preliminary data.</text>
</comment>
<dbReference type="VEuPathDB" id="FungiDB:PADG_07975"/>
<organism evidence="2 3">
    <name type="scientific">Paracoccidioides brasiliensis</name>
    <dbReference type="NCBI Taxonomy" id="121759"/>
    <lineage>
        <taxon>Eukaryota</taxon>
        <taxon>Fungi</taxon>
        <taxon>Dikarya</taxon>
        <taxon>Ascomycota</taxon>
        <taxon>Pezizomycotina</taxon>
        <taxon>Eurotiomycetes</taxon>
        <taxon>Eurotiomycetidae</taxon>
        <taxon>Onygenales</taxon>
        <taxon>Ajellomycetaceae</taxon>
        <taxon>Paracoccidioides</taxon>
    </lineage>
</organism>
<evidence type="ECO:0000313" key="2">
    <source>
        <dbReference type="EMBL" id="ODH38353.1"/>
    </source>
</evidence>
<evidence type="ECO:0000313" key="3">
    <source>
        <dbReference type="Proteomes" id="UP000242814"/>
    </source>
</evidence>
<accession>A0A1D2JIW0</accession>
<gene>
    <name evidence="2" type="ORF">ACO22_02399</name>
</gene>
<dbReference type="EMBL" id="LZYO01000073">
    <property type="protein sequence ID" value="ODH38353.1"/>
    <property type="molecule type" value="Genomic_DNA"/>
</dbReference>
<name>A0A1D2JIW0_PARBR</name>
<feature type="compositionally biased region" description="Polar residues" evidence="1">
    <location>
        <begin position="17"/>
        <end position="35"/>
    </location>
</feature>
<evidence type="ECO:0000256" key="1">
    <source>
        <dbReference type="SAM" id="MobiDB-lite"/>
    </source>
</evidence>
<reference evidence="2 3" key="1">
    <citation type="submission" date="2016-06" db="EMBL/GenBank/DDBJ databases">
        <authorList>
            <person name="Kjaerup R.B."/>
            <person name="Dalgaard T.S."/>
            <person name="Juul-Madsen H.R."/>
        </authorList>
    </citation>
    <scope>NUCLEOTIDE SEQUENCE [LARGE SCALE GENOMIC DNA]</scope>
    <source>
        <strain evidence="2 3">Pb300</strain>
    </source>
</reference>
<feature type="region of interest" description="Disordered" evidence="1">
    <location>
        <begin position="1"/>
        <end position="50"/>
    </location>
</feature>